<reference evidence="1 2" key="2">
    <citation type="submission" date="2015-09" db="EMBL/GenBank/DDBJ databases">
        <title>Draft genome sequence of Xanthomonas oryzae pv. USA str. X11-5A.</title>
        <authorList>
            <person name="Knight B.M."/>
            <person name="Roberts D.P."/>
            <person name="Lin D."/>
            <person name="Hari K."/>
            <person name="Fletcher J."/>
            <person name="Melcher U."/>
            <person name="Blagden T."/>
            <person name="Winegar R.A."/>
        </authorList>
    </citation>
    <scope>NUCLEOTIDE SEQUENCE [LARGE SCALE GENOMIC DNA]</scope>
    <source>
        <strain evidence="1 2">X11-5A</strain>
    </source>
</reference>
<dbReference type="Proteomes" id="UP000036790">
    <property type="component" value="Unassembled WGS sequence"/>
</dbReference>
<dbReference type="RefSeq" id="WP_053507346.1">
    <property type="nucleotide sequence ID" value="NZ_CP036251.1"/>
</dbReference>
<evidence type="ECO:0000313" key="1">
    <source>
        <dbReference type="EMBL" id="KOR41055.1"/>
    </source>
</evidence>
<proteinExistence type="predicted"/>
<accession>A0AAP1EWW8</accession>
<sequence length="183" mass="20351">MFTLQELLNWWIPYRLEAIQTLRWAWSLSESNPRAPIQLHVNGRCRLEGNVAAVTNPMIEAGFIHARALLEFLGLSANKDGKLLAGKERRPGDIAVEHFSTPTVTLKRATLASVAAAYPGPRQEAEDALVAIFETSNRWLAHVTDGAMSKEWTDQYIDVALRGIPVLVHNHLYAPLGLQAPHI</sequence>
<dbReference type="EMBL" id="LHUJ01000308">
    <property type="protein sequence ID" value="KOR41055.1"/>
    <property type="molecule type" value="Genomic_DNA"/>
</dbReference>
<gene>
    <name evidence="1" type="ORF">ADT25_17840</name>
</gene>
<name>A0AAP1EWW8_9XANT</name>
<reference evidence="1 2" key="1">
    <citation type="submission" date="2015-07" db="EMBL/GenBank/DDBJ databases">
        <authorList>
            <consortium name="Consortium for Microbial Forensics and Genomics (microFORGE)"/>
            <person name="Knight B.M."/>
            <person name="Roberts D.P."/>
            <person name="Lin D."/>
            <person name="Hari K."/>
            <person name="Fletcher J."/>
            <person name="Melcher U."/>
            <person name="Blagden T."/>
            <person name="Winegar R.A."/>
        </authorList>
    </citation>
    <scope>NUCLEOTIDE SEQUENCE [LARGE SCALE GENOMIC DNA]</scope>
    <source>
        <strain evidence="1 2">X11-5A</strain>
    </source>
</reference>
<organism evidence="1 2">
    <name type="scientific">Xanthomonas oryzae</name>
    <dbReference type="NCBI Taxonomy" id="347"/>
    <lineage>
        <taxon>Bacteria</taxon>
        <taxon>Pseudomonadati</taxon>
        <taxon>Pseudomonadota</taxon>
        <taxon>Gammaproteobacteria</taxon>
        <taxon>Lysobacterales</taxon>
        <taxon>Lysobacteraceae</taxon>
        <taxon>Xanthomonas</taxon>
    </lineage>
</organism>
<comment type="caution">
    <text evidence="1">The sequence shown here is derived from an EMBL/GenBank/DDBJ whole genome shotgun (WGS) entry which is preliminary data.</text>
</comment>
<dbReference type="AlphaFoldDB" id="A0AAP1EWW8"/>
<evidence type="ECO:0000313" key="2">
    <source>
        <dbReference type="Proteomes" id="UP000036790"/>
    </source>
</evidence>
<protein>
    <submittedName>
        <fullName evidence="1">Uncharacterized protein</fullName>
    </submittedName>
</protein>